<keyword evidence="5" id="KW-0443">Lipid metabolism</keyword>
<keyword evidence="4" id="KW-0560">Oxidoreductase</keyword>
<protein>
    <submittedName>
        <fullName evidence="9">Fatty acid hydroxylase</fullName>
    </submittedName>
</protein>
<accession>F4KTR0</accession>
<dbReference type="eggNOG" id="COG3000">
    <property type="taxonomic scope" value="Bacteria"/>
</dbReference>
<feature type="transmembrane region" description="Helical" evidence="7">
    <location>
        <begin position="20"/>
        <end position="37"/>
    </location>
</feature>
<comment type="subcellular location">
    <subcellularLocation>
        <location evidence="1">Endomembrane system</location>
        <topology evidence="1">Multi-pass membrane protein</topology>
    </subcellularLocation>
</comment>
<dbReference type="GO" id="GO:0006643">
    <property type="term" value="P:membrane lipid metabolic process"/>
    <property type="evidence" value="ECO:0007669"/>
    <property type="project" value="TreeGrafter"/>
</dbReference>
<feature type="transmembrane region" description="Helical" evidence="7">
    <location>
        <begin position="375"/>
        <end position="393"/>
    </location>
</feature>
<dbReference type="PANTHER" id="PTHR21624:SF1">
    <property type="entry name" value="ALKYLGLYCEROL MONOOXYGENASE"/>
    <property type="match status" value="1"/>
</dbReference>
<evidence type="ECO:0000256" key="1">
    <source>
        <dbReference type="ARBA" id="ARBA00004127"/>
    </source>
</evidence>
<dbReference type="GO" id="GO:0050479">
    <property type="term" value="F:glyceryl-ether monooxygenase activity"/>
    <property type="evidence" value="ECO:0007669"/>
    <property type="project" value="TreeGrafter"/>
</dbReference>
<keyword evidence="6 7" id="KW-0472">Membrane</keyword>
<dbReference type="InterPro" id="IPR051689">
    <property type="entry name" value="Sterol_desaturase/TMEM195"/>
</dbReference>
<feature type="transmembrane region" description="Helical" evidence="7">
    <location>
        <begin position="96"/>
        <end position="115"/>
    </location>
</feature>
<gene>
    <name evidence="9" type="ordered locus">Halhy_0141</name>
</gene>
<dbReference type="HOGENOM" id="CLU_033631_2_0_10"/>
<evidence type="ECO:0000313" key="10">
    <source>
        <dbReference type="Proteomes" id="UP000008461"/>
    </source>
</evidence>
<name>F4KTR0_HALH1</name>
<evidence type="ECO:0000259" key="8">
    <source>
        <dbReference type="Pfam" id="PF04116"/>
    </source>
</evidence>
<dbReference type="GO" id="GO:0016020">
    <property type="term" value="C:membrane"/>
    <property type="evidence" value="ECO:0007669"/>
    <property type="project" value="GOC"/>
</dbReference>
<organism evidence="9 10">
    <name type="scientific">Haliscomenobacter hydrossis (strain ATCC 27775 / DSM 1100 / LMG 10767 / O)</name>
    <dbReference type="NCBI Taxonomy" id="760192"/>
    <lineage>
        <taxon>Bacteria</taxon>
        <taxon>Pseudomonadati</taxon>
        <taxon>Bacteroidota</taxon>
        <taxon>Saprospiria</taxon>
        <taxon>Saprospirales</taxon>
        <taxon>Haliscomenobacteraceae</taxon>
        <taxon>Haliscomenobacter</taxon>
    </lineage>
</organism>
<keyword evidence="2 7" id="KW-0812">Transmembrane</keyword>
<dbReference type="InterPro" id="IPR006694">
    <property type="entry name" value="Fatty_acid_hydroxylase"/>
</dbReference>
<evidence type="ECO:0000256" key="5">
    <source>
        <dbReference type="ARBA" id="ARBA00023098"/>
    </source>
</evidence>
<dbReference type="AlphaFoldDB" id="F4KTR0"/>
<dbReference type="GO" id="GO:0008610">
    <property type="term" value="P:lipid biosynthetic process"/>
    <property type="evidence" value="ECO:0007669"/>
    <property type="project" value="InterPro"/>
</dbReference>
<feature type="transmembrane region" description="Helical" evidence="7">
    <location>
        <begin position="405"/>
        <end position="428"/>
    </location>
</feature>
<dbReference type="PANTHER" id="PTHR21624">
    <property type="entry name" value="STEROL DESATURASE-RELATED PROTEIN"/>
    <property type="match status" value="1"/>
</dbReference>
<feature type="transmembrane region" description="Helical" evidence="7">
    <location>
        <begin position="347"/>
        <end position="366"/>
    </location>
</feature>
<dbReference type="GO" id="GO:0005506">
    <property type="term" value="F:iron ion binding"/>
    <property type="evidence" value="ECO:0007669"/>
    <property type="project" value="InterPro"/>
</dbReference>
<evidence type="ECO:0000256" key="3">
    <source>
        <dbReference type="ARBA" id="ARBA00022989"/>
    </source>
</evidence>
<proteinExistence type="predicted"/>
<dbReference type="Proteomes" id="UP000008461">
    <property type="component" value="Chromosome"/>
</dbReference>
<keyword evidence="3 7" id="KW-1133">Transmembrane helix</keyword>
<dbReference type="KEGG" id="hhy:Halhy_0141"/>
<dbReference type="EMBL" id="CP002691">
    <property type="protein sequence ID" value="AEE48054.1"/>
    <property type="molecule type" value="Genomic_DNA"/>
</dbReference>
<evidence type="ECO:0000313" key="9">
    <source>
        <dbReference type="EMBL" id="AEE48054.1"/>
    </source>
</evidence>
<dbReference type="STRING" id="760192.Halhy_0141"/>
<feature type="transmembrane region" description="Helical" evidence="7">
    <location>
        <begin position="322"/>
        <end position="341"/>
    </location>
</feature>
<sequence length="438" mass="51390">MFFIAYKDFLYINQIAMEAYGAILNIVMPIFVLLFLVEKVVEWYRGAQVIRGLDSVSSFSSGITNVVKDVLGVGISVITYEWLVQRVALTHMPANSIWAFAIGFLVVDFQGYWVHRWSHEINFLWNRHIIHHSSEEFNLSCALRQSVSSFINYFTILLLPAALLGVPTMVVAVIGPLHLFLQYWYHTQLINKMGVLEYILVTPSHHRVHHAMNKEYLDKNYGQIFIFWDKWFGSFQEELPEVKPVYGVTRPVRTWNPIKINFQHLWLLMQDAWRTRNWWDKVRVWFMPTGWRPADVVEKYPVDSIKDVYHFEKYDTKASRALIAWSWVQMFFNYFLLAYFFANLVNIGSPGIFYYGGFLFLAIFAYTELMDRNPYAVYFETIKSALGLYLIYQSGGDWFGANQNWGAWMTYLVTAYFVLSVITTVFFVEKEIKLTVAN</sequence>
<dbReference type="Pfam" id="PF04116">
    <property type="entry name" value="FA_hydroxylase"/>
    <property type="match status" value="1"/>
</dbReference>
<reference key="2">
    <citation type="submission" date="2011-04" db="EMBL/GenBank/DDBJ databases">
        <title>Complete sequence of chromosome of Haliscomenobacter hydrossis DSM 1100.</title>
        <authorList>
            <consortium name="US DOE Joint Genome Institute (JGI-PGF)"/>
            <person name="Lucas S."/>
            <person name="Han J."/>
            <person name="Lapidus A."/>
            <person name="Bruce D."/>
            <person name="Goodwin L."/>
            <person name="Pitluck S."/>
            <person name="Peters L."/>
            <person name="Kyrpides N."/>
            <person name="Mavromatis K."/>
            <person name="Ivanova N."/>
            <person name="Ovchinnikova G."/>
            <person name="Pagani I."/>
            <person name="Daligault H."/>
            <person name="Detter J.C."/>
            <person name="Han C."/>
            <person name="Land M."/>
            <person name="Hauser L."/>
            <person name="Markowitz V."/>
            <person name="Cheng J.-F."/>
            <person name="Hugenholtz P."/>
            <person name="Woyke T."/>
            <person name="Wu D."/>
            <person name="Verbarg S."/>
            <person name="Frueling A."/>
            <person name="Brambilla E."/>
            <person name="Klenk H.-P."/>
            <person name="Eisen J.A."/>
        </authorList>
    </citation>
    <scope>NUCLEOTIDE SEQUENCE</scope>
    <source>
        <strain>DSM 1100</strain>
    </source>
</reference>
<evidence type="ECO:0000256" key="4">
    <source>
        <dbReference type="ARBA" id="ARBA00023002"/>
    </source>
</evidence>
<evidence type="ECO:0000256" key="6">
    <source>
        <dbReference type="ARBA" id="ARBA00023136"/>
    </source>
</evidence>
<dbReference type="GO" id="GO:0012505">
    <property type="term" value="C:endomembrane system"/>
    <property type="evidence" value="ECO:0007669"/>
    <property type="project" value="UniProtKB-SubCell"/>
</dbReference>
<feature type="domain" description="Fatty acid hydroxylase" evidence="8">
    <location>
        <begin position="100"/>
        <end position="234"/>
    </location>
</feature>
<evidence type="ECO:0000256" key="7">
    <source>
        <dbReference type="SAM" id="Phobius"/>
    </source>
</evidence>
<feature type="transmembrane region" description="Helical" evidence="7">
    <location>
        <begin position="153"/>
        <end position="181"/>
    </location>
</feature>
<reference evidence="9 10" key="1">
    <citation type="journal article" date="2011" name="Stand. Genomic Sci.">
        <title>Complete genome sequence of Haliscomenobacter hydrossis type strain (O).</title>
        <authorList>
            <consortium name="US DOE Joint Genome Institute (JGI-PGF)"/>
            <person name="Daligault H."/>
            <person name="Lapidus A."/>
            <person name="Zeytun A."/>
            <person name="Nolan M."/>
            <person name="Lucas S."/>
            <person name="Del Rio T.G."/>
            <person name="Tice H."/>
            <person name="Cheng J.F."/>
            <person name="Tapia R."/>
            <person name="Han C."/>
            <person name="Goodwin L."/>
            <person name="Pitluck S."/>
            <person name="Liolios K."/>
            <person name="Pagani I."/>
            <person name="Ivanova N."/>
            <person name="Huntemann M."/>
            <person name="Mavromatis K."/>
            <person name="Mikhailova N."/>
            <person name="Pati A."/>
            <person name="Chen A."/>
            <person name="Palaniappan K."/>
            <person name="Land M."/>
            <person name="Hauser L."/>
            <person name="Brambilla E.M."/>
            <person name="Rohde M."/>
            <person name="Verbarg S."/>
            <person name="Goker M."/>
            <person name="Bristow J."/>
            <person name="Eisen J.A."/>
            <person name="Markowitz V."/>
            <person name="Hugenholtz P."/>
            <person name="Kyrpides N.C."/>
            <person name="Klenk H.P."/>
            <person name="Woyke T."/>
        </authorList>
    </citation>
    <scope>NUCLEOTIDE SEQUENCE [LARGE SCALE GENOMIC DNA]</scope>
    <source>
        <strain evidence="10">ATCC 27775 / DSM 1100 / LMG 10767 / O</strain>
    </source>
</reference>
<keyword evidence="10" id="KW-1185">Reference proteome</keyword>
<evidence type="ECO:0000256" key="2">
    <source>
        <dbReference type="ARBA" id="ARBA00022692"/>
    </source>
</evidence>